<dbReference type="EMBL" id="JAXIVS010000002">
    <property type="protein sequence ID" value="MDY7225928.1"/>
    <property type="molecule type" value="Genomic_DNA"/>
</dbReference>
<dbReference type="InterPro" id="IPR036291">
    <property type="entry name" value="NAD(P)-bd_dom_sf"/>
</dbReference>
<proteinExistence type="inferred from homology"/>
<feature type="domain" description="Ketoreductase" evidence="4">
    <location>
        <begin position="8"/>
        <end position="191"/>
    </location>
</feature>
<evidence type="ECO:0000256" key="2">
    <source>
        <dbReference type="ARBA" id="ARBA00023002"/>
    </source>
</evidence>
<dbReference type="RefSeq" id="WP_321544652.1">
    <property type="nucleotide sequence ID" value="NZ_JAXIVS010000002.1"/>
</dbReference>
<dbReference type="EC" id="1.-.-.-" evidence="5"/>
<dbReference type="PANTHER" id="PTHR44196:SF2">
    <property type="entry name" value="SHORT-CHAIN DEHYDROGENASE-RELATED"/>
    <property type="match status" value="1"/>
</dbReference>
<protein>
    <submittedName>
        <fullName evidence="5">SDR family oxidoreductase</fullName>
        <ecNumber evidence="5">1.-.-.-</ecNumber>
    </submittedName>
</protein>
<evidence type="ECO:0000256" key="3">
    <source>
        <dbReference type="RuleBase" id="RU000363"/>
    </source>
</evidence>
<dbReference type="PRINTS" id="PR00081">
    <property type="entry name" value="GDHRDH"/>
</dbReference>
<dbReference type="Gene3D" id="3.40.50.720">
    <property type="entry name" value="NAD(P)-binding Rossmann-like Domain"/>
    <property type="match status" value="1"/>
</dbReference>
<dbReference type="InterPro" id="IPR002347">
    <property type="entry name" value="SDR_fam"/>
</dbReference>
<keyword evidence="6" id="KW-1185">Reference proteome</keyword>
<dbReference type="CDD" id="cd05233">
    <property type="entry name" value="SDR_c"/>
    <property type="match status" value="1"/>
</dbReference>
<name>A0ABU5GZG7_9BACT</name>
<accession>A0ABU5GZG7</accession>
<comment type="caution">
    <text evidence="5">The sequence shown here is derived from an EMBL/GenBank/DDBJ whole genome shotgun (WGS) entry which is preliminary data.</text>
</comment>
<gene>
    <name evidence="5" type="ORF">SYV04_06020</name>
</gene>
<dbReference type="Proteomes" id="UP001291309">
    <property type="component" value="Unassembled WGS sequence"/>
</dbReference>
<organism evidence="5 6">
    <name type="scientific">Hyalangium rubrum</name>
    <dbReference type="NCBI Taxonomy" id="3103134"/>
    <lineage>
        <taxon>Bacteria</taxon>
        <taxon>Pseudomonadati</taxon>
        <taxon>Myxococcota</taxon>
        <taxon>Myxococcia</taxon>
        <taxon>Myxococcales</taxon>
        <taxon>Cystobacterineae</taxon>
        <taxon>Archangiaceae</taxon>
        <taxon>Hyalangium</taxon>
    </lineage>
</organism>
<dbReference type="GO" id="GO:0016491">
    <property type="term" value="F:oxidoreductase activity"/>
    <property type="evidence" value="ECO:0007669"/>
    <property type="project" value="UniProtKB-KW"/>
</dbReference>
<comment type="similarity">
    <text evidence="1 3">Belongs to the short-chain dehydrogenases/reductases (SDR) family.</text>
</comment>
<evidence type="ECO:0000313" key="6">
    <source>
        <dbReference type="Proteomes" id="UP001291309"/>
    </source>
</evidence>
<dbReference type="PANTHER" id="PTHR44196">
    <property type="entry name" value="DEHYDROGENASE/REDUCTASE SDR FAMILY MEMBER 7B"/>
    <property type="match status" value="1"/>
</dbReference>
<dbReference type="PIRSF" id="PIRSF000126">
    <property type="entry name" value="11-beta-HSD1"/>
    <property type="match status" value="1"/>
</dbReference>
<evidence type="ECO:0000259" key="4">
    <source>
        <dbReference type="SMART" id="SM00822"/>
    </source>
</evidence>
<keyword evidence="2 5" id="KW-0560">Oxidoreductase</keyword>
<dbReference type="Pfam" id="PF00106">
    <property type="entry name" value="adh_short"/>
    <property type="match status" value="1"/>
</dbReference>
<sequence>MTTQTKKKTALITGASGGIGLDFARLFAEGGYDVVLVARTESKLQELAQELSAKHGVRALVVASDLSDPAAPARLMERLKVEGVQVDALVNNAGYGAYGAFVETDLDAELKMIQLNISALTALTKAVLPGMLERKSGRILNVASTAAFQPGPLMAVYYATKAYVLSFSEALANETRGTGVTVTCLCPGPTKTGFQQQAKMEESRLVKGKEIMDSLTVARAGYEALHRGQAVVIPGFVNNLLAQSVRFLPRSAVTTIVRKVQERAHA</sequence>
<dbReference type="SMART" id="SM00822">
    <property type="entry name" value="PKS_KR"/>
    <property type="match status" value="1"/>
</dbReference>
<evidence type="ECO:0000256" key="1">
    <source>
        <dbReference type="ARBA" id="ARBA00006484"/>
    </source>
</evidence>
<dbReference type="PRINTS" id="PR00080">
    <property type="entry name" value="SDRFAMILY"/>
</dbReference>
<dbReference type="SUPFAM" id="SSF51735">
    <property type="entry name" value="NAD(P)-binding Rossmann-fold domains"/>
    <property type="match status" value="1"/>
</dbReference>
<evidence type="ECO:0000313" key="5">
    <source>
        <dbReference type="EMBL" id="MDY7225928.1"/>
    </source>
</evidence>
<reference evidence="5 6" key="1">
    <citation type="submission" date="2023-12" db="EMBL/GenBank/DDBJ databases">
        <title>the genome sequence of Hyalangium sp. s54d21.</title>
        <authorList>
            <person name="Zhang X."/>
        </authorList>
    </citation>
    <scope>NUCLEOTIDE SEQUENCE [LARGE SCALE GENOMIC DNA]</scope>
    <source>
        <strain evidence="6">s54d21</strain>
    </source>
</reference>
<dbReference type="InterPro" id="IPR057326">
    <property type="entry name" value="KR_dom"/>
</dbReference>